<dbReference type="GO" id="GO:0005737">
    <property type="term" value="C:cytoplasm"/>
    <property type="evidence" value="ECO:0007669"/>
    <property type="project" value="UniProtKB-SubCell"/>
</dbReference>
<organism evidence="6 7">
    <name type="scientific">Thioploca ingrica</name>
    <dbReference type="NCBI Taxonomy" id="40754"/>
    <lineage>
        <taxon>Bacteria</taxon>
        <taxon>Pseudomonadati</taxon>
        <taxon>Pseudomonadota</taxon>
        <taxon>Gammaproteobacteria</taxon>
        <taxon>Thiotrichales</taxon>
        <taxon>Thiotrichaceae</taxon>
        <taxon>Thioploca</taxon>
    </lineage>
</organism>
<dbReference type="AlphaFoldDB" id="A0A090BUC3"/>
<dbReference type="SUPFAM" id="SSF109910">
    <property type="entry name" value="YgfY-like"/>
    <property type="match status" value="1"/>
</dbReference>
<evidence type="ECO:0000256" key="5">
    <source>
        <dbReference type="ARBA" id="ARBA00023186"/>
    </source>
</evidence>
<dbReference type="KEGG" id="tig:THII_0559"/>
<dbReference type="OrthoDB" id="9180899at2"/>
<keyword evidence="4" id="KW-0963">Cytoplasm</keyword>
<dbReference type="PANTHER" id="PTHR39585">
    <property type="entry name" value="FAD ASSEMBLY FACTOR SDHE"/>
    <property type="match status" value="1"/>
</dbReference>
<evidence type="ECO:0000256" key="4">
    <source>
        <dbReference type="ARBA" id="ARBA00022490"/>
    </source>
</evidence>
<dbReference type="InterPro" id="IPR050531">
    <property type="entry name" value="SdhE_FAD_assembly_factor"/>
</dbReference>
<evidence type="ECO:0000313" key="7">
    <source>
        <dbReference type="Proteomes" id="UP000031623"/>
    </source>
</evidence>
<dbReference type="HOGENOM" id="CLU_103054_2_3_6"/>
<gene>
    <name evidence="6" type="ORF">THII_0559</name>
</gene>
<name>A0A090BUC3_9GAMM</name>
<dbReference type="PANTHER" id="PTHR39585:SF1">
    <property type="entry name" value="FAD ASSEMBLY FACTOR SDHE"/>
    <property type="match status" value="1"/>
</dbReference>
<reference evidence="6 7" key="1">
    <citation type="journal article" date="2014" name="ISME J.">
        <title>Ecophysiology of Thioploca ingrica as revealed by the complete genome sequence supplemented with proteomic evidence.</title>
        <authorList>
            <person name="Kojima H."/>
            <person name="Ogura Y."/>
            <person name="Yamamoto N."/>
            <person name="Togashi T."/>
            <person name="Mori H."/>
            <person name="Watanabe T."/>
            <person name="Nemoto F."/>
            <person name="Kurokawa K."/>
            <person name="Hayashi T."/>
            <person name="Fukui M."/>
        </authorList>
    </citation>
    <scope>NUCLEOTIDE SEQUENCE [LARGE SCALE GENOMIC DNA]</scope>
</reference>
<keyword evidence="5" id="KW-0143">Chaperone</keyword>
<dbReference type="Proteomes" id="UP000031623">
    <property type="component" value="Chromosome"/>
</dbReference>
<comment type="similarity">
    <text evidence="2">Belongs to the SdhE FAD assembly factor family.</text>
</comment>
<dbReference type="EMBL" id="AP014633">
    <property type="protein sequence ID" value="BAP54856.1"/>
    <property type="molecule type" value="Genomic_DNA"/>
</dbReference>
<dbReference type="STRING" id="40754.THII_0559"/>
<sequence>MKDFDLLKWRCRRGMKELEVILIRYLEQHYTQASAMEQQAFARLLELADIELYAYLVGQQSPAAEEVLALVKKIRQLQPAG</sequence>
<keyword evidence="7" id="KW-1185">Reference proteome</keyword>
<protein>
    <recommendedName>
        <fullName evidence="3">FAD assembly factor SdhE</fullName>
    </recommendedName>
</protein>
<dbReference type="Gene3D" id="1.10.150.250">
    <property type="entry name" value="Flavinator of succinate dehydrogenase"/>
    <property type="match status" value="1"/>
</dbReference>
<evidence type="ECO:0000313" key="6">
    <source>
        <dbReference type="EMBL" id="BAP54856.1"/>
    </source>
</evidence>
<proteinExistence type="inferred from homology"/>
<evidence type="ECO:0000256" key="3">
    <source>
        <dbReference type="ARBA" id="ARBA00019418"/>
    </source>
</evidence>
<evidence type="ECO:0000256" key="1">
    <source>
        <dbReference type="ARBA" id="ARBA00004496"/>
    </source>
</evidence>
<dbReference type="InterPro" id="IPR036714">
    <property type="entry name" value="SDH_sf"/>
</dbReference>
<dbReference type="Pfam" id="PF03937">
    <property type="entry name" value="Sdh5"/>
    <property type="match status" value="1"/>
</dbReference>
<comment type="subcellular location">
    <subcellularLocation>
        <location evidence="1">Cytoplasm</location>
    </subcellularLocation>
</comment>
<evidence type="ECO:0000256" key="2">
    <source>
        <dbReference type="ARBA" id="ARBA00008571"/>
    </source>
</evidence>
<dbReference type="GO" id="GO:0006105">
    <property type="term" value="P:succinate metabolic process"/>
    <property type="evidence" value="ECO:0007669"/>
    <property type="project" value="TreeGrafter"/>
</dbReference>
<accession>A0A090BUC3</accession>
<dbReference type="InterPro" id="IPR005631">
    <property type="entry name" value="SDH"/>
</dbReference>